<dbReference type="STRING" id="1245745.A0A0A2WC83"/>
<feature type="compositionally biased region" description="Pro residues" evidence="6">
    <location>
        <begin position="22"/>
        <end position="38"/>
    </location>
</feature>
<dbReference type="OrthoDB" id="3365399at2759"/>
<feature type="domain" description="Major facilitator superfamily (MFS) profile" evidence="8">
    <location>
        <begin position="68"/>
        <end position="499"/>
    </location>
</feature>
<feature type="transmembrane region" description="Helical" evidence="7">
    <location>
        <begin position="404"/>
        <end position="423"/>
    </location>
</feature>
<gene>
    <name evidence="9" type="ORF">BBAD15_g4009</name>
</gene>
<feature type="transmembrane region" description="Helical" evidence="7">
    <location>
        <begin position="435"/>
        <end position="458"/>
    </location>
</feature>
<feature type="transmembrane region" description="Helical" evidence="7">
    <location>
        <begin position="134"/>
        <end position="158"/>
    </location>
</feature>
<evidence type="ECO:0000256" key="7">
    <source>
        <dbReference type="SAM" id="Phobius"/>
    </source>
</evidence>
<dbReference type="EMBL" id="ANFO01000295">
    <property type="protein sequence ID" value="KGQ10614.1"/>
    <property type="molecule type" value="Genomic_DNA"/>
</dbReference>
<dbReference type="PANTHER" id="PTHR23502:SF12">
    <property type="entry name" value="MULTIDRUG TRANSPORTER, PUTATIVE (AFU_ORTHOLOGUE AFUA_1G06440)-RELATED"/>
    <property type="match status" value="1"/>
</dbReference>
<dbReference type="AlphaFoldDB" id="A0A0A2WC83"/>
<feature type="transmembrane region" description="Helical" evidence="7">
    <location>
        <begin position="62"/>
        <end position="83"/>
    </location>
</feature>
<feature type="region of interest" description="Disordered" evidence="6">
    <location>
        <begin position="1"/>
        <end position="39"/>
    </location>
</feature>
<evidence type="ECO:0000313" key="9">
    <source>
        <dbReference type="EMBL" id="KGQ10614.1"/>
    </source>
</evidence>
<evidence type="ECO:0000256" key="2">
    <source>
        <dbReference type="ARBA" id="ARBA00022692"/>
    </source>
</evidence>
<proteinExistence type="predicted"/>
<sequence>MSKENEPHGPVPATPSASTITSPPPPPPPPRRPPPPADPTRLPEFEVIFRHNDPDDPKNWPVWYRTWVVATVAFSAWVVVLFSTSYTGALPGLMAEFGVSKTYATMGMTTYLLGLAVGSLFVAPMSELFGRRIVYLVCLAVWAVFVIPCGVADCLTTILANRFVGALFGAALISNGPGTVVDVSKPEYLAMGMSLFSLGPFNGPVLGPLIGGFVYQYRGWRWTNWIVLVLAGVAFSMMMTVRETYAPRILRKRTEKLHKETGDLRWWCQYDRTISSWQLVATNLKRPIVLFFTEPIVWFINVWNALIYGILYLCFVAYPVVFAQHRGWSPGFAGMSYLGIGTGIVLAIAVEPLVRRIINSRPRDPATGKPLPEAAALIMVVGSLLTVIGQMGFARTCLPMSIPWIVPVLFGVPFGFGNTLSFIYSSNYLAGAYGIYAASALASNAVIRSIFGATLPLAGSKMYETLSPQWAGTLCGLLAVAMIPVPFVFWRYGAVIRGKSRTIRQLREQHEAMETKRAENEAKRGDYSSSDGQLALDNARSIGTPLSQVKMTKFEKCER</sequence>
<feature type="transmembrane region" description="Helical" evidence="7">
    <location>
        <begin position="195"/>
        <end position="216"/>
    </location>
</feature>
<dbReference type="FunFam" id="1.20.1250.20:FF:000011">
    <property type="entry name" value="MFS multidrug transporter, putative"/>
    <property type="match status" value="1"/>
</dbReference>
<feature type="transmembrane region" description="Helical" evidence="7">
    <location>
        <begin position="296"/>
        <end position="320"/>
    </location>
</feature>
<dbReference type="eggNOG" id="KOG0255">
    <property type="taxonomic scope" value="Eukaryota"/>
</dbReference>
<reference evidence="9 10" key="1">
    <citation type="submission" date="2012-10" db="EMBL/GenBank/DDBJ databases">
        <title>Genome sequencing and analysis of entomopathogenic fungi Beauveria bassiana D1-5.</title>
        <authorList>
            <person name="Li Q."/>
            <person name="Wang L."/>
            <person name="Zhang Z."/>
            <person name="Wang Q."/>
            <person name="Ren J."/>
            <person name="Wang M."/>
            <person name="Xu W."/>
            <person name="Wang J."/>
            <person name="Lu Y."/>
            <person name="Du Q."/>
            <person name="Sun Z."/>
        </authorList>
    </citation>
    <scope>NUCLEOTIDE SEQUENCE [LARGE SCALE GENOMIC DNA]</scope>
    <source>
        <strain evidence="9 10">D1-5</strain>
    </source>
</reference>
<dbReference type="Pfam" id="PF07690">
    <property type="entry name" value="MFS_1"/>
    <property type="match status" value="1"/>
</dbReference>
<accession>A0A0A2WC83</accession>
<dbReference type="InterPro" id="IPR020846">
    <property type="entry name" value="MFS_dom"/>
</dbReference>
<feature type="region of interest" description="Disordered" evidence="6">
    <location>
        <begin position="511"/>
        <end position="533"/>
    </location>
</feature>
<comment type="subcellular location">
    <subcellularLocation>
        <location evidence="1">Membrane</location>
        <topology evidence="1">Multi-pass membrane protein</topology>
    </subcellularLocation>
</comment>
<dbReference type="PANTHER" id="PTHR23502">
    <property type="entry name" value="MAJOR FACILITATOR SUPERFAMILY"/>
    <property type="match status" value="1"/>
</dbReference>
<organism evidence="9 10">
    <name type="scientific">Beauveria bassiana D1-5</name>
    <dbReference type="NCBI Taxonomy" id="1245745"/>
    <lineage>
        <taxon>Eukaryota</taxon>
        <taxon>Fungi</taxon>
        <taxon>Dikarya</taxon>
        <taxon>Ascomycota</taxon>
        <taxon>Pezizomycotina</taxon>
        <taxon>Sordariomycetes</taxon>
        <taxon>Hypocreomycetidae</taxon>
        <taxon>Hypocreales</taxon>
        <taxon>Cordycipitaceae</taxon>
        <taxon>Beauveria</taxon>
    </lineage>
</organism>
<feature type="transmembrane region" description="Helical" evidence="7">
    <location>
        <begin position="164"/>
        <end position="183"/>
    </location>
</feature>
<dbReference type="PROSITE" id="PS50850">
    <property type="entry name" value="MFS"/>
    <property type="match status" value="1"/>
</dbReference>
<evidence type="ECO:0000259" key="8">
    <source>
        <dbReference type="PROSITE" id="PS50850"/>
    </source>
</evidence>
<dbReference type="GO" id="GO:0005886">
    <property type="term" value="C:plasma membrane"/>
    <property type="evidence" value="ECO:0007669"/>
    <property type="project" value="TreeGrafter"/>
</dbReference>
<feature type="transmembrane region" description="Helical" evidence="7">
    <location>
        <begin position="222"/>
        <end position="241"/>
    </location>
</feature>
<comment type="caution">
    <text evidence="9">The sequence shown here is derived from an EMBL/GenBank/DDBJ whole genome shotgun (WGS) entry which is preliminary data.</text>
</comment>
<evidence type="ECO:0000256" key="6">
    <source>
        <dbReference type="SAM" id="MobiDB-lite"/>
    </source>
</evidence>
<dbReference type="Proteomes" id="UP000030106">
    <property type="component" value="Unassembled WGS sequence"/>
</dbReference>
<evidence type="ECO:0000256" key="5">
    <source>
        <dbReference type="ARBA" id="ARBA00023180"/>
    </source>
</evidence>
<feature type="transmembrane region" description="Helical" evidence="7">
    <location>
        <begin position="332"/>
        <end position="354"/>
    </location>
</feature>
<keyword evidence="4 7" id="KW-0472">Membrane</keyword>
<feature type="transmembrane region" description="Helical" evidence="7">
    <location>
        <begin position="470"/>
        <end position="492"/>
    </location>
</feature>
<evidence type="ECO:0000256" key="4">
    <source>
        <dbReference type="ARBA" id="ARBA00023136"/>
    </source>
</evidence>
<dbReference type="SUPFAM" id="SSF103473">
    <property type="entry name" value="MFS general substrate transporter"/>
    <property type="match status" value="1"/>
</dbReference>
<keyword evidence="2 7" id="KW-0812">Transmembrane</keyword>
<dbReference type="Gene3D" id="1.20.1250.20">
    <property type="entry name" value="MFS general substrate transporter like domains"/>
    <property type="match status" value="1"/>
</dbReference>
<dbReference type="InterPro" id="IPR011701">
    <property type="entry name" value="MFS"/>
</dbReference>
<feature type="transmembrane region" description="Helical" evidence="7">
    <location>
        <begin position="103"/>
        <end position="122"/>
    </location>
</feature>
<keyword evidence="5" id="KW-0325">Glycoprotein</keyword>
<evidence type="ECO:0000256" key="1">
    <source>
        <dbReference type="ARBA" id="ARBA00004141"/>
    </source>
</evidence>
<name>A0A0A2WC83_BEABA</name>
<evidence type="ECO:0000256" key="3">
    <source>
        <dbReference type="ARBA" id="ARBA00022989"/>
    </source>
</evidence>
<dbReference type="HOGENOM" id="CLU_008455_11_6_1"/>
<dbReference type="CDD" id="cd17323">
    <property type="entry name" value="MFS_Tpo1_MDR_like"/>
    <property type="match status" value="1"/>
</dbReference>
<evidence type="ECO:0000313" key="10">
    <source>
        <dbReference type="Proteomes" id="UP000030106"/>
    </source>
</evidence>
<feature type="compositionally biased region" description="Basic and acidic residues" evidence="6">
    <location>
        <begin position="511"/>
        <end position="526"/>
    </location>
</feature>
<dbReference type="GO" id="GO:0022857">
    <property type="term" value="F:transmembrane transporter activity"/>
    <property type="evidence" value="ECO:0007669"/>
    <property type="project" value="InterPro"/>
</dbReference>
<keyword evidence="3 7" id="KW-1133">Transmembrane helix</keyword>
<dbReference type="InterPro" id="IPR036259">
    <property type="entry name" value="MFS_trans_sf"/>
</dbReference>
<protein>
    <submittedName>
        <fullName evidence="9">Putative MFS-type transporter</fullName>
    </submittedName>
</protein>
<feature type="transmembrane region" description="Helical" evidence="7">
    <location>
        <begin position="374"/>
        <end position="392"/>
    </location>
</feature>